<dbReference type="GO" id="GO:0004125">
    <property type="term" value="F:L-seryl-tRNA(Sec) selenium transferase activity"/>
    <property type="evidence" value="ECO:0007669"/>
    <property type="project" value="TreeGrafter"/>
</dbReference>
<dbReference type="Proteomes" id="UP000076079">
    <property type="component" value="Chromosome"/>
</dbReference>
<gene>
    <name evidence="4" type="ORF">LuPra_02024</name>
</gene>
<dbReference type="InterPro" id="IPR000192">
    <property type="entry name" value="Aminotrans_V_dom"/>
</dbReference>
<dbReference type="PANTHER" id="PTHR32328:SF0">
    <property type="entry name" value="L-SERYL-TRNA(SEC) SELENIUM TRANSFERASE"/>
    <property type="match status" value="1"/>
</dbReference>
<evidence type="ECO:0000259" key="3">
    <source>
        <dbReference type="Pfam" id="PF00266"/>
    </source>
</evidence>
<protein>
    <submittedName>
        <fullName evidence="4">Selenocysteine synthase</fullName>
    </submittedName>
</protein>
<proteinExistence type="predicted"/>
<keyword evidence="5" id="KW-1185">Reference proteome</keyword>
<name>A0A143PL49_LUTPR</name>
<accession>A0A143PL49</accession>
<keyword evidence="2" id="KW-0663">Pyridoxal phosphate</keyword>
<reference evidence="5" key="2">
    <citation type="submission" date="2016-04" db="EMBL/GenBank/DDBJ databases">
        <title>First Complete Genome Sequence of a Subdivision 6 Acidobacterium.</title>
        <authorList>
            <person name="Huang S."/>
            <person name="Vieira S."/>
            <person name="Bunk B."/>
            <person name="Riedel T."/>
            <person name="Sproeer C."/>
            <person name="Overmann J."/>
        </authorList>
    </citation>
    <scope>NUCLEOTIDE SEQUENCE [LARGE SCALE GENOMIC DNA]</scope>
    <source>
        <strain evidence="5">DSM 100886 HEG_-6_39</strain>
    </source>
</reference>
<evidence type="ECO:0000313" key="5">
    <source>
        <dbReference type="Proteomes" id="UP000076079"/>
    </source>
</evidence>
<evidence type="ECO:0000256" key="1">
    <source>
        <dbReference type="ARBA" id="ARBA00001933"/>
    </source>
</evidence>
<dbReference type="InterPro" id="IPR015421">
    <property type="entry name" value="PyrdxlP-dep_Trfase_major"/>
</dbReference>
<dbReference type="SUPFAM" id="SSF53383">
    <property type="entry name" value="PLP-dependent transferases"/>
    <property type="match status" value="1"/>
</dbReference>
<feature type="domain" description="Aminotransferase class V" evidence="3">
    <location>
        <begin position="186"/>
        <end position="294"/>
    </location>
</feature>
<comment type="cofactor">
    <cofactor evidence="1">
        <name>pyridoxal 5'-phosphate</name>
        <dbReference type="ChEBI" id="CHEBI:597326"/>
    </cofactor>
</comment>
<dbReference type="InterPro" id="IPR015424">
    <property type="entry name" value="PyrdxlP-dep_Trfase"/>
</dbReference>
<organism evidence="4 5">
    <name type="scientific">Luteitalea pratensis</name>
    <dbReference type="NCBI Taxonomy" id="1855912"/>
    <lineage>
        <taxon>Bacteria</taxon>
        <taxon>Pseudomonadati</taxon>
        <taxon>Acidobacteriota</taxon>
        <taxon>Vicinamibacteria</taxon>
        <taxon>Vicinamibacterales</taxon>
        <taxon>Vicinamibacteraceae</taxon>
        <taxon>Luteitalea</taxon>
    </lineage>
</organism>
<dbReference type="PROSITE" id="PS51318">
    <property type="entry name" value="TAT"/>
    <property type="match status" value="1"/>
</dbReference>
<dbReference type="KEGG" id="abac:LuPra_02024"/>
<dbReference type="Pfam" id="PF00266">
    <property type="entry name" value="Aminotran_5"/>
    <property type="match status" value="1"/>
</dbReference>
<dbReference type="InterPro" id="IPR006311">
    <property type="entry name" value="TAT_signal"/>
</dbReference>
<dbReference type="AlphaFoldDB" id="A0A143PL49"/>
<evidence type="ECO:0000256" key="2">
    <source>
        <dbReference type="ARBA" id="ARBA00022898"/>
    </source>
</evidence>
<evidence type="ECO:0000313" key="4">
    <source>
        <dbReference type="EMBL" id="AMY08818.1"/>
    </source>
</evidence>
<reference evidence="4 5" key="1">
    <citation type="journal article" date="2016" name="Genome Announc.">
        <title>First Complete Genome Sequence of a Subdivision 6 Acidobacterium Strain.</title>
        <authorList>
            <person name="Huang S."/>
            <person name="Vieira S."/>
            <person name="Bunk B."/>
            <person name="Riedel T."/>
            <person name="Sproer C."/>
            <person name="Overmann J."/>
        </authorList>
    </citation>
    <scope>NUCLEOTIDE SEQUENCE [LARGE SCALE GENOMIC DNA]</scope>
    <source>
        <strain evidence="5">DSM 100886 HEG_-6_39</strain>
    </source>
</reference>
<dbReference type="EMBL" id="CP015136">
    <property type="protein sequence ID" value="AMY08818.1"/>
    <property type="molecule type" value="Genomic_DNA"/>
</dbReference>
<dbReference type="Gene3D" id="3.40.640.10">
    <property type="entry name" value="Type I PLP-dependent aspartate aminotransferase-like (Major domain)"/>
    <property type="match status" value="1"/>
</dbReference>
<sequence length="559" mass="58969">MDGRDGRPYPTLITIDDMDDMMSSPGGWSRRQMFRAAKALGFGALVPGAAHATQPAARAAGAPVSTPTGRDLYTALGVRPIINARGTLTIIGGSMELPEVRAAKAAANQLYVNLEELMEAAGARLSELTGAEWGMVSSGCAAAMSHATAACVAGGNPDLHVRLPDLRGFRKSEVIIPGHSRNVYDASVRAVGVTVVEANTPEELALAIGPKTAMIYVFANPRNESGPMSLEAIAQVAKPHGVPVLVDAAAEILTVPNIHLQRGATLVAYSGGKILRGPQSAGVLLGRKDLIKAAWIHSAPHHGYARAMKIGREEVVGMLVAIERWVKGDRAAEWAAWVRQAEVIAAAAERVPGVTAVLAREPWEDRSNRSPRVTIRWTAAQIGLTGQQAADILYDEEPRIAIGGASGGRENVPGDTGIALTTSMLAPGDEQIVAERVRTVLSAKRTLTEPPPPAAPAGDVTGQWQVEITFAATRATHVLQLRQQGAKVEGAHQGDFLTRDLSGTVSGSRVTLTSRVTERTGDALNYRFTGELSGDTLSGTLDLGEYRSATWTARRATGG</sequence>
<dbReference type="PANTHER" id="PTHR32328">
    <property type="entry name" value="L-SERYL-TRNA(SEC) SELENIUM TRANSFERASE"/>
    <property type="match status" value="1"/>
</dbReference>
<dbReference type="STRING" id="1855912.LuPra_02024"/>